<dbReference type="EMBL" id="CADCWE010000045">
    <property type="protein sequence ID" value="CAA9529137.1"/>
    <property type="molecule type" value="Genomic_DNA"/>
</dbReference>
<gene>
    <name evidence="2" type="ORF">AVDCRST_MAG73-764</name>
</gene>
<dbReference type="AlphaFoldDB" id="A0A6J4TPX6"/>
<evidence type="ECO:0000313" key="2">
    <source>
        <dbReference type="EMBL" id="CAA9529137.1"/>
    </source>
</evidence>
<sequence length="149" mass="16747">DRTRRHLPDVFFDRLRVLDVRVAGPGPAGPGRRDTPPRARGRRLRRPARPGHRGGAGRHPLAPRRPRRGVRLLGARSLHRGDEPQPDPADLGSVPLRLPRRRRPVRPGVRRALRGLRPRRGGVRGPPRPGSALLHPDQRDHLLRLHGRG</sequence>
<evidence type="ECO:0000256" key="1">
    <source>
        <dbReference type="SAM" id="MobiDB-lite"/>
    </source>
</evidence>
<name>A0A6J4TPX6_9BACT</name>
<protein>
    <submittedName>
        <fullName evidence="2">Uncharacterized protein</fullName>
    </submittedName>
</protein>
<proteinExistence type="predicted"/>
<accession>A0A6J4TPX6</accession>
<organism evidence="2">
    <name type="scientific">uncultured Thermomicrobiales bacterium</name>
    <dbReference type="NCBI Taxonomy" id="1645740"/>
    <lineage>
        <taxon>Bacteria</taxon>
        <taxon>Pseudomonadati</taxon>
        <taxon>Thermomicrobiota</taxon>
        <taxon>Thermomicrobia</taxon>
        <taxon>Thermomicrobiales</taxon>
        <taxon>environmental samples</taxon>
    </lineage>
</organism>
<reference evidence="2" key="1">
    <citation type="submission" date="2020-02" db="EMBL/GenBank/DDBJ databases">
        <authorList>
            <person name="Meier V. D."/>
        </authorList>
    </citation>
    <scope>NUCLEOTIDE SEQUENCE</scope>
    <source>
        <strain evidence="2">AVDCRST_MAG73</strain>
    </source>
</reference>
<feature type="region of interest" description="Disordered" evidence="1">
    <location>
        <begin position="22"/>
        <end position="149"/>
    </location>
</feature>
<feature type="compositionally biased region" description="Basic residues" evidence="1">
    <location>
        <begin position="98"/>
        <end position="122"/>
    </location>
</feature>
<feature type="non-terminal residue" evidence="2">
    <location>
        <position position="1"/>
    </location>
</feature>
<feature type="non-terminal residue" evidence="2">
    <location>
        <position position="149"/>
    </location>
</feature>
<feature type="compositionally biased region" description="Basic residues" evidence="1">
    <location>
        <begin position="39"/>
        <end position="70"/>
    </location>
</feature>